<evidence type="ECO:0000313" key="1">
    <source>
        <dbReference type="EMBL" id="PCS21141.1"/>
    </source>
</evidence>
<accession>A0A2A5SZ23</accession>
<proteinExistence type="predicted"/>
<reference evidence="2" key="1">
    <citation type="submission" date="2017-04" db="EMBL/GenBank/DDBJ databases">
        <title>Genome evolution of the luminous symbionts of deep sea anglerfish.</title>
        <authorList>
            <person name="Hendry T.A."/>
        </authorList>
    </citation>
    <scope>NUCLEOTIDE SEQUENCE [LARGE SCALE GENOMIC DNA]</scope>
</reference>
<organism evidence="1 2">
    <name type="scientific">Candidatus Enterovibrio escicola</name>
    <dbReference type="NCBI Taxonomy" id="1927127"/>
    <lineage>
        <taxon>Bacteria</taxon>
        <taxon>Pseudomonadati</taxon>
        <taxon>Pseudomonadota</taxon>
        <taxon>Gammaproteobacteria</taxon>
        <taxon>Vibrionales</taxon>
        <taxon>Vibrionaceae</taxon>
        <taxon>Enterovibrio</taxon>
    </lineage>
</organism>
<comment type="caution">
    <text evidence="1">The sequence shown here is derived from an EMBL/GenBank/DDBJ whole genome shotgun (WGS) entry which is preliminary data.</text>
</comment>
<dbReference type="AlphaFoldDB" id="A0A2A5SZ23"/>
<sequence length="38" mass="4042">MNGITDLPPSSSQQYIKAFGATLSNSIISNQATIDQDD</sequence>
<keyword evidence="2" id="KW-1185">Reference proteome</keyword>
<evidence type="ECO:0000313" key="2">
    <source>
        <dbReference type="Proteomes" id="UP000219020"/>
    </source>
</evidence>
<gene>
    <name evidence="1" type="ORF">BTN49_3288</name>
</gene>
<protein>
    <submittedName>
        <fullName evidence="1">Uncharacterized protein</fullName>
    </submittedName>
</protein>
<name>A0A2A5SZ23_9GAMM</name>
<dbReference type="Proteomes" id="UP000219020">
    <property type="component" value="Unassembled WGS sequence"/>
</dbReference>
<dbReference type="EMBL" id="NBYY01000039">
    <property type="protein sequence ID" value="PCS21141.1"/>
    <property type="molecule type" value="Genomic_DNA"/>
</dbReference>